<reference evidence="1" key="1">
    <citation type="journal article" date="2020" name="mSystems">
        <title>Genome- and Community-Level Interaction Insights into Carbon Utilization and Element Cycling Functions of Hydrothermarchaeota in Hydrothermal Sediment.</title>
        <authorList>
            <person name="Zhou Z."/>
            <person name="Liu Y."/>
            <person name="Xu W."/>
            <person name="Pan J."/>
            <person name="Luo Z.H."/>
            <person name="Li M."/>
        </authorList>
    </citation>
    <scope>NUCLEOTIDE SEQUENCE [LARGE SCALE GENOMIC DNA]</scope>
    <source>
        <strain evidence="1">HyVt-115</strain>
    </source>
</reference>
<organism evidence="1">
    <name type="scientific">Thermosulfidibacter takaii</name>
    <dbReference type="NCBI Taxonomy" id="412593"/>
    <lineage>
        <taxon>Bacteria</taxon>
        <taxon>Pseudomonadati</taxon>
        <taxon>Thermosulfidibacterota</taxon>
        <taxon>Thermosulfidibacteria</taxon>
        <taxon>Thermosulfidibacterales</taxon>
        <taxon>Thermosulfidibacteraceae</taxon>
    </lineage>
</organism>
<comment type="caution">
    <text evidence="1">The sequence shown here is derived from an EMBL/GenBank/DDBJ whole genome shotgun (WGS) entry which is preliminary data.</text>
</comment>
<dbReference type="EMBL" id="DQWS01000069">
    <property type="protein sequence ID" value="HDD52789.1"/>
    <property type="molecule type" value="Genomic_DNA"/>
</dbReference>
<accession>A0A7C0Y7X5</accession>
<protein>
    <recommendedName>
        <fullName evidence="2">FecR protein domain-containing protein</fullName>
    </recommendedName>
</protein>
<dbReference type="AlphaFoldDB" id="A0A7C0Y7X5"/>
<gene>
    <name evidence="1" type="ORF">ENF32_01805</name>
</gene>
<dbReference type="Proteomes" id="UP000885690">
    <property type="component" value="Unassembled WGS sequence"/>
</dbReference>
<sequence>MAQALTLGTVSMSGDVRVTGPGGMVYTGAGEKAPLFPGSAVKVGEGQASVDLAGKGTISVVKNSSLAFKGEMPYFESGTFQVKILPGKSLALRTPQGLVEVKAGEEPAVFSMVVKDGSTKLSLLEGGADLRAESPAMVYKLEGGKYVLQGSEYSFAGKGEVFMASRGALPGGVVGAGAGGAAFAKAGSTVVLPIALGLSGVSAATMLVGANNTHDHHHHGPKVASPHTP</sequence>
<evidence type="ECO:0008006" key="2">
    <source>
        <dbReference type="Google" id="ProtNLM"/>
    </source>
</evidence>
<name>A0A7C0Y7X5_9BACT</name>
<evidence type="ECO:0000313" key="1">
    <source>
        <dbReference type="EMBL" id="HDD52789.1"/>
    </source>
</evidence>
<proteinExistence type="predicted"/>